<evidence type="ECO:0000313" key="2">
    <source>
        <dbReference type="EMBL" id="GLI61452.1"/>
    </source>
</evidence>
<feature type="compositionally biased region" description="Low complexity" evidence="1">
    <location>
        <begin position="217"/>
        <end position="238"/>
    </location>
</feature>
<feature type="non-terminal residue" evidence="2">
    <location>
        <position position="688"/>
    </location>
</feature>
<keyword evidence="3" id="KW-1185">Reference proteome</keyword>
<feature type="compositionally biased region" description="Low complexity" evidence="1">
    <location>
        <begin position="392"/>
        <end position="412"/>
    </location>
</feature>
<feature type="region of interest" description="Disordered" evidence="1">
    <location>
        <begin position="207"/>
        <end position="240"/>
    </location>
</feature>
<feature type="compositionally biased region" description="Gly residues" evidence="1">
    <location>
        <begin position="302"/>
        <end position="311"/>
    </location>
</feature>
<comment type="caution">
    <text evidence="2">The sequence shown here is derived from an EMBL/GenBank/DDBJ whole genome shotgun (WGS) entry which is preliminary data.</text>
</comment>
<dbReference type="Proteomes" id="UP001165090">
    <property type="component" value="Unassembled WGS sequence"/>
</dbReference>
<feature type="compositionally biased region" description="Low complexity" evidence="1">
    <location>
        <begin position="121"/>
        <end position="149"/>
    </location>
</feature>
<feature type="compositionally biased region" description="Low complexity" evidence="1">
    <location>
        <begin position="312"/>
        <end position="332"/>
    </location>
</feature>
<feature type="compositionally biased region" description="Basic and acidic residues" evidence="1">
    <location>
        <begin position="109"/>
        <end position="118"/>
    </location>
</feature>
<evidence type="ECO:0008006" key="4">
    <source>
        <dbReference type="Google" id="ProtNLM"/>
    </source>
</evidence>
<accession>A0ABQ5RV51</accession>
<proteinExistence type="predicted"/>
<sequence>MVSAGTGEDIALYALSPTMLERPRAMSRLRLPLGMSDSILPRASGNAAKMPTERHRNTSQARIGPGGGDAANGLPHPGLRSPKQFPGAIPGHAPTTWRKPAGSCFPGHSIEDPADAHLPKHQPTIAQQQPHQAIPPQQMQLHQHQVQQVAAGSSPGEGARPKSSGLGFVGTAVNGAGGSGNSIGSVSPPGTLSIITHVLEAQVQPWQTGWSPPAKNQPPRAAFRNARQQQQPPQLPRASTPAVLQYISAASPGGPIPPHLQLGNYRQGPKSASIVSGVTANSGGGGGGSAPLMLSLSQTGPIQGGVQGGGTRRQSLLQRQHSHQQQQPQQQRGESLEAWPSIHSEPSGRGQDGDEGMKSFSAAEATTSSNPSSSESGGMPLPPLSLSGGGSSIASSTPRRRSSSTAAGAGDAAIATPTTAAATALNTANAVVVVGPSTPLHVAKLQNSAWATDPTAIITPATAAAAAAAAVGGVAGSAGAAGLYVFRNAGRSALLAAAESGLIGVSSLPLVTQSAEQFAPPYRHGNGAGMGSSHRPHGMETLVEGDMGSLAWRIIVRYCRRRRLSRAFHKWRGLIHSLRDARQAAEVMRCKRGLSLMMTAFSGWLQRVWRRQQHRRNLARAVRRRLRVYLAAWREQSIAQADAYRLWLLEQVAVACPQALGEEGRNLMGVLHQRQEDYNAVLEARQQG</sequence>
<feature type="region of interest" description="Disordered" evidence="1">
    <location>
        <begin position="42"/>
        <end position="167"/>
    </location>
</feature>
<dbReference type="EMBL" id="BSDZ01000010">
    <property type="protein sequence ID" value="GLI61452.1"/>
    <property type="molecule type" value="Genomic_DNA"/>
</dbReference>
<evidence type="ECO:0000256" key="1">
    <source>
        <dbReference type="SAM" id="MobiDB-lite"/>
    </source>
</evidence>
<evidence type="ECO:0000313" key="3">
    <source>
        <dbReference type="Proteomes" id="UP001165090"/>
    </source>
</evidence>
<name>A0ABQ5RV51_9CHLO</name>
<organism evidence="2 3">
    <name type="scientific">Volvox africanus</name>
    <dbReference type="NCBI Taxonomy" id="51714"/>
    <lineage>
        <taxon>Eukaryota</taxon>
        <taxon>Viridiplantae</taxon>
        <taxon>Chlorophyta</taxon>
        <taxon>core chlorophytes</taxon>
        <taxon>Chlorophyceae</taxon>
        <taxon>CS clade</taxon>
        <taxon>Chlamydomonadales</taxon>
        <taxon>Volvocaceae</taxon>
        <taxon>Volvox</taxon>
    </lineage>
</organism>
<gene>
    <name evidence="2" type="ORF">VaNZ11_003843</name>
</gene>
<feature type="compositionally biased region" description="Low complexity" evidence="1">
    <location>
        <begin position="361"/>
        <end position="379"/>
    </location>
</feature>
<protein>
    <recommendedName>
        <fullName evidence="4">Sfi1 spindle body domain-containing protein</fullName>
    </recommendedName>
</protein>
<reference evidence="2 3" key="1">
    <citation type="journal article" date="2023" name="IScience">
        <title>Expanded male sex-determining region conserved during the evolution of homothallism in the green alga Volvox.</title>
        <authorList>
            <person name="Yamamoto K."/>
            <person name="Matsuzaki R."/>
            <person name="Mahakham W."/>
            <person name="Heman W."/>
            <person name="Sekimoto H."/>
            <person name="Kawachi M."/>
            <person name="Minakuchi Y."/>
            <person name="Toyoda A."/>
            <person name="Nozaki H."/>
        </authorList>
    </citation>
    <scope>NUCLEOTIDE SEQUENCE [LARGE SCALE GENOMIC DNA]</scope>
    <source>
        <strain evidence="2 3">NIES-4468</strain>
    </source>
</reference>
<feature type="region of interest" description="Disordered" evidence="1">
    <location>
        <begin position="276"/>
        <end position="412"/>
    </location>
</feature>